<dbReference type="GO" id="GO:0016052">
    <property type="term" value="P:carbohydrate catabolic process"/>
    <property type="evidence" value="ECO:0007669"/>
    <property type="project" value="InterPro"/>
</dbReference>
<dbReference type="Proteomes" id="UP000228987">
    <property type="component" value="Unassembled WGS sequence"/>
</dbReference>
<comment type="caution">
    <text evidence="4">The sequence shown here is derived from an EMBL/GenBank/DDBJ whole genome shotgun (WGS) entry which is preliminary data.</text>
</comment>
<dbReference type="CDD" id="cd09618">
    <property type="entry name" value="CBM9_like_2"/>
    <property type="match status" value="1"/>
</dbReference>
<dbReference type="InterPro" id="IPR010502">
    <property type="entry name" value="Carb-bd_dom_fam9"/>
</dbReference>
<dbReference type="Gene3D" id="2.60.40.1190">
    <property type="match status" value="1"/>
</dbReference>
<feature type="chain" id="PRO_5012969537" evidence="1">
    <location>
        <begin position="22"/>
        <end position="743"/>
    </location>
</feature>
<dbReference type="GO" id="GO:0030246">
    <property type="term" value="F:carbohydrate binding"/>
    <property type="evidence" value="ECO:0007669"/>
    <property type="project" value="InterPro"/>
</dbReference>
<feature type="domain" description="Carbohydrate-binding" evidence="2">
    <location>
        <begin position="51"/>
        <end position="204"/>
    </location>
</feature>
<dbReference type="SUPFAM" id="SSF49344">
    <property type="entry name" value="CBD9-like"/>
    <property type="match status" value="1"/>
</dbReference>
<reference evidence="5" key="1">
    <citation type="submission" date="2017-08" db="EMBL/GenBank/DDBJ databases">
        <title>A dynamic microbial community with high functional redundancy inhabits the cold, oxic subseafloor aquifer.</title>
        <authorList>
            <person name="Tully B.J."/>
            <person name="Wheat C.G."/>
            <person name="Glazer B.T."/>
            <person name="Huber J.A."/>
        </authorList>
    </citation>
    <scope>NUCLEOTIDE SEQUENCE [LARGE SCALE GENOMIC DNA]</scope>
</reference>
<proteinExistence type="predicted"/>
<dbReference type="InterPro" id="IPR045670">
    <property type="entry name" value="DUF5916"/>
</dbReference>
<organism evidence="4 5">
    <name type="scientific">SAR86 cluster bacterium</name>
    <dbReference type="NCBI Taxonomy" id="2030880"/>
    <lineage>
        <taxon>Bacteria</taxon>
        <taxon>Pseudomonadati</taxon>
        <taxon>Pseudomonadota</taxon>
        <taxon>Gammaproteobacteria</taxon>
        <taxon>SAR86 cluster</taxon>
    </lineage>
</organism>
<dbReference type="Pfam" id="PF06452">
    <property type="entry name" value="CBM9_1"/>
    <property type="match status" value="1"/>
</dbReference>
<dbReference type="Pfam" id="PF19313">
    <property type="entry name" value="DUF5916"/>
    <property type="match status" value="1"/>
</dbReference>
<feature type="signal peptide" evidence="1">
    <location>
        <begin position="1"/>
        <end position="21"/>
    </location>
</feature>
<protein>
    <submittedName>
        <fullName evidence="4">Uncharacterized protein</fullName>
    </submittedName>
</protein>
<feature type="domain" description="DUF5916" evidence="3">
    <location>
        <begin position="252"/>
        <end position="357"/>
    </location>
</feature>
<sequence length="743" mass="83352">MRVFNIVTLLCLLIIPQLSQAQLETVGSFVTQTSDSKIIEINKTNLAPILDGILDDPIWREARKITNFHQVQPVDHGEPTEISEFYITYDDNNFYMAARLYDSNPSQIRARQLIQGQNIFGDDTADILLDTFNNDRTAFYFQTNPNGVRSEGVWESASSYNNDWSGIWQVESSIDDQGWTTEMIIPFTTLNFDPNTDEWGLNLGRSIARKNERIYWSSFNRSTNPATAGQVVGINDIQQGLGLDIAPSFTMAQVEDHVAGSSDNRVDPSLDVFYKFTPNLTGALTLNTDFSATEVDDRQVNLTRFSLFFPEKRDFFLQDSEIFSFGNIGGSGGGNAPPGAKLRNGIPFYSRRIGLNPVTGQPVDIDVGGKLAGRVGNLSLGALAIQQGDRLGLEGQDVFVGRITSNILSESRIGAIFTEGDPNSNIDNSLVGVDFTYRNTQFSDSHTLSSDLWYQQSDTQGLDGDDKAYNANINYSTQGTGASLEVDYSYVGDQYNPSLGFANRKGIERAAFSSNYRYFLNSHPFIRNLTFVFRGDHIRDAETGAMQSQFVQFNPIAFDTNRGDLVFIMLQNDKEGLAQPFEIRPGIFIPAGEYSFNYAQLMIRSSRNRTFAPNFIYREGKFYNGNSKVINAGFSWNPNRNLSIDFSYNYTDASLPVGDFVSRLISMNANYAFNVRWSWVNLLQYDNGSGSLGVNSRLRWNPRAGENLYLVINYNFDSGIGAFRELNSTDSEIVLKYTRNFRF</sequence>
<dbReference type="AlphaFoldDB" id="A0A2A5CIW9"/>
<evidence type="ECO:0000259" key="3">
    <source>
        <dbReference type="Pfam" id="PF19313"/>
    </source>
</evidence>
<dbReference type="EMBL" id="NVWI01000001">
    <property type="protein sequence ID" value="PCJ43468.1"/>
    <property type="molecule type" value="Genomic_DNA"/>
</dbReference>
<name>A0A2A5CIW9_9GAMM</name>
<dbReference type="GO" id="GO:0004553">
    <property type="term" value="F:hydrolase activity, hydrolyzing O-glycosyl compounds"/>
    <property type="evidence" value="ECO:0007669"/>
    <property type="project" value="InterPro"/>
</dbReference>
<evidence type="ECO:0000313" key="4">
    <source>
        <dbReference type="EMBL" id="PCJ43468.1"/>
    </source>
</evidence>
<evidence type="ECO:0000313" key="5">
    <source>
        <dbReference type="Proteomes" id="UP000228987"/>
    </source>
</evidence>
<gene>
    <name evidence="4" type="ORF">COA71_00930</name>
</gene>
<accession>A0A2A5CIW9</accession>
<keyword evidence="1" id="KW-0732">Signal</keyword>
<evidence type="ECO:0000259" key="2">
    <source>
        <dbReference type="Pfam" id="PF06452"/>
    </source>
</evidence>
<evidence type="ECO:0000256" key="1">
    <source>
        <dbReference type="SAM" id="SignalP"/>
    </source>
</evidence>